<dbReference type="GO" id="GO:0016787">
    <property type="term" value="F:hydrolase activity"/>
    <property type="evidence" value="ECO:0007669"/>
    <property type="project" value="UniProtKB-KW"/>
</dbReference>
<name>A0A9P6W5L5_RHOMI</name>
<dbReference type="EMBL" id="PUHQ01000013">
    <property type="protein sequence ID" value="KAG0664647.1"/>
    <property type="molecule type" value="Genomic_DNA"/>
</dbReference>
<dbReference type="OrthoDB" id="10551948at2759"/>
<feature type="chain" id="PRO_5040263842" evidence="2">
    <location>
        <begin position="22"/>
        <end position="182"/>
    </location>
</feature>
<organism evidence="3 4">
    <name type="scientific">Rhodotorula mucilaginosa</name>
    <name type="common">Yeast</name>
    <name type="synonym">Rhodotorula rubra</name>
    <dbReference type="NCBI Taxonomy" id="5537"/>
    <lineage>
        <taxon>Eukaryota</taxon>
        <taxon>Fungi</taxon>
        <taxon>Dikarya</taxon>
        <taxon>Basidiomycota</taxon>
        <taxon>Pucciniomycotina</taxon>
        <taxon>Microbotryomycetes</taxon>
        <taxon>Sporidiobolales</taxon>
        <taxon>Sporidiobolaceae</taxon>
        <taxon>Rhodotorula</taxon>
    </lineage>
</organism>
<protein>
    <submittedName>
        <fullName evidence="3">Glycoside hydrolase 18 protein</fullName>
    </submittedName>
</protein>
<feature type="region of interest" description="Disordered" evidence="1">
    <location>
        <begin position="31"/>
        <end position="72"/>
    </location>
</feature>
<feature type="compositionally biased region" description="Low complexity" evidence="1">
    <location>
        <begin position="40"/>
        <end position="59"/>
    </location>
</feature>
<keyword evidence="2" id="KW-0732">Signal</keyword>
<keyword evidence="4" id="KW-1185">Reference proteome</keyword>
<evidence type="ECO:0000313" key="3">
    <source>
        <dbReference type="EMBL" id="KAG0664647.1"/>
    </source>
</evidence>
<feature type="signal peptide" evidence="2">
    <location>
        <begin position="1"/>
        <end position="21"/>
    </location>
</feature>
<reference evidence="3 4" key="1">
    <citation type="submission" date="2020-11" db="EMBL/GenBank/DDBJ databases">
        <title>Kefir isolates.</title>
        <authorList>
            <person name="Marcisauskas S."/>
            <person name="Kim Y."/>
            <person name="Blasche S."/>
        </authorList>
    </citation>
    <scope>NUCLEOTIDE SEQUENCE [LARGE SCALE GENOMIC DNA]</scope>
    <source>
        <strain evidence="3 4">KR</strain>
    </source>
</reference>
<proteinExistence type="predicted"/>
<dbReference type="Proteomes" id="UP000777482">
    <property type="component" value="Unassembled WGS sequence"/>
</dbReference>
<evidence type="ECO:0000256" key="1">
    <source>
        <dbReference type="SAM" id="MobiDB-lite"/>
    </source>
</evidence>
<keyword evidence="3" id="KW-0378">Hydrolase</keyword>
<gene>
    <name evidence="3" type="primary">CTS2_1</name>
    <name evidence="3" type="ORF">C6P46_001243</name>
</gene>
<sequence>MQLVTPVLAFGALLALQPACAQTSVSNLETFPTILPDPPTASSSAPGSSSSTSTPSGTPFDPVNFPTGPGPAIFSTFTDLPSGVSTSGASASATSSSSNRTTAVSAASRVSTTSPAAATTDTVVTSTVDGSVTTVTVTSSNAGGAAQTSKPSSGAERIASVFGTWKAVGTVTAAAVAFAVIL</sequence>
<evidence type="ECO:0000256" key="2">
    <source>
        <dbReference type="SAM" id="SignalP"/>
    </source>
</evidence>
<comment type="caution">
    <text evidence="3">The sequence shown here is derived from an EMBL/GenBank/DDBJ whole genome shotgun (WGS) entry which is preliminary data.</text>
</comment>
<dbReference type="AlphaFoldDB" id="A0A9P6W5L5"/>
<accession>A0A9P6W5L5</accession>
<evidence type="ECO:0000313" key="4">
    <source>
        <dbReference type="Proteomes" id="UP000777482"/>
    </source>
</evidence>
<feature type="region of interest" description="Disordered" evidence="1">
    <location>
        <begin position="85"/>
        <end position="117"/>
    </location>
</feature>